<accession>A0A109BNG1</accession>
<sequence>MSWIKALCVVGGIALLSPVANAASDDASTITTCLREMEQSQKDAHACIGRVSDPCSETPEGQSTPGTVACTMRETEVWDKLLNEEYKRLLALVGAETANDVRKAQRIWLTARDADCRVPYQFYNGGTIVQILGAQCERDHTANRAILIKSWRGMAEGKE</sequence>
<dbReference type="OrthoDB" id="7340239at2"/>
<comment type="caution">
    <text evidence="3">The sequence shown here is derived from an EMBL/GenBank/DDBJ whole genome shotgun (WGS) entry which is preliminary data.</text>
</comment>
<evidence type="ECO:0000313" key="4">
    <source>
        <dbReference type="Proteomes" id="UP000059074"/>
    </source>
</evidence>
<dbReference type="RefSeq" id="WP_068459122.1">
    <property type="nucleotide sequence ID" value="NZ_LMTR01000015.1"/>
</dbReference>
<dbReference type="STRING" id="121290.APY04_0332"/>
<protein>
    <recommendedName>
        <fullName evidence="2">Lysozyme inhibitor LprI-like N-terminal domain-containing protein</fullName>
    </recommendedName>
</protein>
<dbReference type="PANTHER" id="PTHR39176">
    <property type="entry name" value="PERIPLASMIC PROTEIN-RELATED"/>
    <property type="match status" value="1"/>
</dbReference>
<name>A0A109BNG1_HYPSL</name>
<feature type="chain" id="PRO_5007132710" description="Lysozyme inhibitor LprI-like N-terminal domain-containing protein" evidence="1">
    <location>
        <begin position="23"/>
        <end position="159"/>
    </location>
</feature>
<dbReference type="Gene3D" id="1.20.1270.180">
    <property type="match status" value="1"/>
</dbReference>
<organism evidence="3 4">
    <name type="scientific">Hyphomicrobium sulfonivorans</name>
    <dbReference type="NCBI Taxonomy" id="121290"/>
    <lineage>
        <taxon>Bacteria</taxon>
        <taxon>Pseudomonadati</taxon>
        <taxon>Pseudomonadota</taxon>
        <taxon>Alphaproteobacteria</taxon>
        <taxon>Hyphomicrobiales</taxon>
        <taxon>Hyphomicrobiaceae</taxon>
        <taxon>Hyphomicrobium</taxon>
    </lineage>
</organism>
<dbReference type="PATRIC" id="fig|121290.4.peg.2985"/>
<dbReference type="Pfam" id="PF07007">
    <property type="entry name" value="LprI"/>
    <property type="match status" value="1"/>
</dbReference>
<evidence type="ECO:0000313" key="3">
    <source>
        <dbReference type="EMBL" id="KWT72049.1"/>
    </source>
</evidence>
<keyword evidence="1" id="KW-0732">Signal</keyword>
<dbReference type="EMBL" id="LMTR01000015">
    <property type="protein sequence ID" value="KWT72049.1"/>
    <property type="molecule type" value="Genomic_DNA"/>
</dbReference>
<dbReference type="Proteomes" id="UP000059074">
    <property type="component" value="Unassembled WGS sequence"/>
</dbReference>
<evidence type="ECO:0000259" key="2">
    <source>
        <dbReference type="Pfam" id="PF07007"/>
    </source>
</evidence>
<reference evidence="3 4" key="1">
    <citation type="submission" date="2015-10" db="EMBL/GenBank/DDBJ databases">
        <title>Transcriptomic analysis of a linuron degrading triple-species bacterial consortium.</title>
        <authorList>
            <person name="Albers P."/>
        </authorList>
    </citation>
    <scope>NUCLEOTIDE SEQUENCE [LARGE SCALE GENOMIC DNA]</scope>
    <source>
        <strain evidence="3 4">WDL6</strain>
    </source>
</reference>
<dbReference type="InterPro" id="IPR009739">
    <property type="entry name" value="LprI-like_N"/>
</dbReference>
<dbReference type="PANTHER" id="PTHR39176:SF1">
    <property type="entry name" value="PERIPLASMIC PROTEIN"/>
    <property type="match status" value="1"/>
</dbReference>
<evidence type="ECO:0000256" key="1">
    <source>
        <dbReference type="SAM" id="SignalP"/>
    </source>
</evidence>
<proteinExistence type="predicted"/>
<keyword evidence="4" id="KW-1185">Reference proteome</keyword>
<feature type="signal peptide" evidence="1">
    <location>
        <begin position="1"/>
        <end position="22"/>
    </location>
</feature>
<gene>
    <name evidence="3" type="ORF">APY04_0332</name>
</gene>
<dbReference type="AlphaFoldDB" id="A0A109BNG1"/>
<feature type="domain" description="Lysozyme inhibitor LprI-like N-terminal" evidence="2">
    <location>
        <begin position="55"/>
        <end position="145"/>
    </location>
</feature>